<dbReference type="AlphaFoldDB" id="A0AAV1LSC3"/>
<evidence type="ECO:0000313" key="2">
    <source>
        <dbReference type="EMBL" id="CAK1596476.1"/>
    </source>
</evidence>
<feature type="compositionally biased region" description="Basic and acidic residues" evidence="1">
    <location>
        <begin position="269"/>
        <end position="284"/>
    </location>
</feature>
<gene>
    <name evidence="2" type="ORF">PARMNEM_LOCUS15819</name>
</gene>
<sequence length="682" mass="75953">MADEDEIDVLGDFSFNSCFALNNQGIPSCSDREDTVHPQWLLDSTATNWYDTQIKGSNRSKDGPSRKLSGNNASNQQIAEIHTTWSQAERALLKKEMEKYGRNIQKISQTLKTKTETEIQALIEAEYGVNLDTPVLGLPKHEEYDNIPAVVQEEVVMDNVMNIRDTLNMVTTAHPTIPVARKAFKNKNFNVKSKKSLLKPNILNIKNPDLIAINPSEIFYEDELIIGSTESIGSETDLTDAVSTNLLKQHKERIKSERKIGNNRRKVPRKYDKSNARSKNKELMKSPQGRQRIDSGLSEDSGKSPKLQIVLGSGQALPVSEGEQVIKIEKKKDSEPESDIEIDIDSDKEENRKRKPPEEPTDTTSVKEEVPIAIPLRKFEPMPKRRKKINLDGGGGCTIMHTAAGDLYELAAEPRRERLPKKAPIQLIRCHVYNTDKPPPCEVSLNVSALIAMDTHGHTSRGEVMGLVGGVVSHYETPGLGLHLLIASYCRAAAANARTHCDMDPVSQARAAEILRAQRLVVCGWHHSHPSFPGAPSAVDLRTQLALQAALERDVPFLALITSQHWPPGRDASHYRCIHVEEDASYSDGDTPVGYQLSVKLVPDLTVENLRPFLLELRGILLNDADRNELSVDLPKDVCPQAGITYLEKLISSVSHHTRSAGYNDCDTVRIQLLQGIRDVFR</sequence>
<dbReference type="EMBL" id="CAVLGL010000093">
    <property type="protein sequence ID" value="CAK1596476.1"/>
    <property type="molecule type" value="Genomic_DNA"/>
</dbReference>
<protein>
    <recommendedName>
        <fullName evidence="4">Myb-like, SWIRM and MPN domain-containing protein 1</fullName>
    </recommendedName>
</protein>
<dbReference type="PANTHER" id="PTHR10410">
    <property type="entry name" value="EUKARYOTIC TRANSLATION INITIATION FACTOR 3 -RELATED"/>
    <property type="match status" value="1"/>
</dbReference>
<evidence type="ECO:0008006" key="4">
    <source>
        <dbReference type="Google" id="ProtNLM"/>
    </source>
</evidence>
<dbReference type="Gene3D" id="1.20.58.1880">
    <property type="match status" value="1"/>
</dbReference>
<dbReference type="InterPro" id="IPR050242">
    <property type="entry name" value="JAMM_MPN+_peptidase_M67A"/>
</dbReference>
<dbReference type="Gene3D" id="3.40.140.10">
    <property type="entry name" value="Cytidine Deaminase, domain 2"/>
    <property type="match status" value="1"/>
</dbReference>
<dbReference type="InterPro" id="IPR001005">
    <property type="entry name" value="SANT/Myb"/>
</dbReference>
<dbReference type="CDD" id="cd00167">
    <property type="entry name" value="SANT"/>
    <property type="match status" value="1"/>
</dbReference>
<feature type="compositionally biased region" description="Acidic residues" evidence="1">
    <location>
        <begin position="336"/>
        <end position="348"/>
    </location>
</feature>
<comment type="caution">
    <text evidence="2">The sequence shown here is derived from an EMBL/GenBank/DDBJ whole genome shotgun (WGS) entry which is preliminary data.</text>
</comment>
<accession>A0AAV1LSC3</accession>
<proteinExistence type="predicted"/>
<keyword evidence="3" id="KW-1185">Reference proteome</keyword>
<evidence type="ECO:0000313" key="3">
    <source>
        <dbReference type="Proteomes" id="UP001314205"/>
    </source>
</evidence>
<feature type="region of interest" description="Disordered" evidence="1">
    <location>
        <begin position="255"/>
        <end position="305"/>
    </location>
</feature>
<feature type="compositionally biased region" description="Basic and acidic residues" evidence="1">
    <location>
        <begin position="324"/>
        <end position="335"/>
    </location>
</feature>
<feature type="region of interest" description="Disordered" evidence="1">
    <location>
        <begin position="54"/>
        <end position="74"/>
    </location>
</feature>
<feature type="region of interest" description="Disordered" evidence="1">
    <location>
        <begin position="322"/>
        <end position="367"/>
    </location>
</feature>
<dbReference type="Proteomes" id="UP001314205">
    <property type="component" value="Unassembled WGS sequence"/>
</dbReference>
<evidence type="ECO:0000256" key="1">
    <source>
        <dbReference type="SAM" id="MobiDB-lite"/>
    </source>
</evidence>
<organism evidence="2 3">
    <name type="scientific">Parnassius mnemosyne</name>
    <name type="common">clouded apollo</name>
    <dbReference type="NCBI Taxonomy" id="213953"/>
    <lineage>
        <taxon>Eukaryota</taxon>
        <taxon>Metazoa</taxon>
        <taxon>Ecdysozoa</taxon>
        <taxon>Arthropoda</taxon>
        <taxon>Hexapoda</taxon>
        <taxon>Insecta</taxon>
        <taxon>Pterygota</taxon>
        <taxon>Neoptera</taxon>
        <taxon>Endopterygota</taxon>
        <taxon>Lepidoptera</taxon>
        <taxon>Glossata</taxon>
        <taxon>Ditrysia</taxon>
        <taxon>Papilionoidea</taxon>
        <taxon>Papilionidae</taxon>
        <taxon>Parnassiinae</taxon>
        <taxon>Parnassini</taxon>
        <taxon>Parnassius</taxon>
        <taxon>Driopa</taxon>
    </lineage>
</organism>
<reference evidence="2 3" key="1">
    <citation type="submission" date="2023-11" db="EMBL/GenBank/DDBJ databases">
        <authorList>
            <person name="Hedman E."/>
            <person name="Englund M."/>
            <person name="Stromberg M."/>
            <person name="Nyberg Akerstrom W."/>
            <person name="Nylinder S."/>
            <person name="Jareborg N."/>
            <person name="Kallberg Y."/>
            <person name="Kronander E."/>
        </authorList>
    </citation>
    <scope>NUCLEOTIDE SEQUENCE [LARGE SCALE GENOMIC DNA]</scope>
</reference>
<name>A0AAV1LSC3_9NEOP</name>
<feature type="compositionally biased region" description="Basic and acidic residues" evidence="1">
    <location>
        <begin position="349"/>
        <end position="358"/>
    </location>
</feature>
<dbReference type="SUPFAM" id="SSF102712">
    <property type="entry name" value="JAB1/MPN domain"/>
    <property type="match status" value="1"/>
</dbReference>